<evidence type="ECO:0000256" key="2">
    <source>
        <dbReference type="ARBA" id="ARBA00022801"/>
    </source>
</evidence>
<keyword evidence="2 4" id="KW-0378">Hydrolase</keyword>
<sequence>MGITISMEITANLTNSQISFLAFEPDFISPSFIVFNYTQNFILVKIFLKDRLIYMYIIVGLGNPGEEYEVTRHNTGRMIVMDFAKKQEFPEWVFDKKSNALKSEGKVGKEKVMLLLPETMMNNSGNAVVKVITSKKKIEQLVVVHDDLDLALGRFKISFAKSSAGHKGVESVIKKIKTEKFIRIRVGTCPKKKPAGKDLIKFLMGKFTPKELPVFKKTSKTITSVLEMIVSRGLEKAMSQYN</sequence>
<gene>
    <name evidence="4" type="ORF">COS58_02575</name>
</gene>
<organism evidence="4 5">
    <name type="scientific">Candidatus Tagabacteria bacterium CG03_land_8_20_14_0_80_41_22</name>
    <dbReference type="NCBI Taxonomy" id="1975020"/>
    <lineage>
        <taxon>Bacteria</taxon>
        <taxon>Candidatus Tagaibacteriota</taxon>
    </lineage>
</organism>
<keyword evidence="3" id="KW-0694">RNA-binding</keyword>
<dbReference type="InterPro" id="IPR036416">
    <property type="entry name" value="Pept_tRNA_hydro_sf"/>
</dbReference>
<dbReference type="AlphaFoldDB" id="A0A2M7B8I3"/>
<keyword evidence="1" id="KW-0820">tRNA-binding</keyword>
<dbReference type="NCBIfam" id="TIGR00447">
    <property type="entry name" value="pth"/>
    <property type="match status" value="1"/>
</dbReference>
<dbReference type="GO" id="GO:0000049">
    <property type="term" value="F:tRNA binding"/>
    <property type="evidence" value="ECO:0007669"/>
    <property type="project" value="UniProtKB-KW"/>
</dbReference>
<dbReference type="Pfam" id="PF01195">
    <property type="entry name" value="Pept_tRNA_hydro"/>
    <property type="match status" value="1"/>
</dbReference>
<protein>
    <submittedName>
        <fullName evidence="4">Aminoacyl-tRNA hydrolase</fullName>
    </submittedName>
</protein>
<dbReference type="Proteomes" id="UP000228561">
    <property type="component" value="Unassembled WGS sequence"/>
</dbReference>
<name>A0A2M7B8I3_9BACT</name>
<accession>A0A2M7B8I3</accession>
<dbReference type="PANTHER" id="PTHR17224">
    <property type="entry name" value="PEPTIDYL-TRNA HYDROLASE"/>
    <property type="match status" value="1"/>
</dbReference>
<dbReference type="PANTHER" id="PTHR17224:SF1">
    <property type="entry name" value="PEPTIDYL-TRNA HYDROLASE"/>
    <property type="match status" value="1"/>
</dbReference>
<proteinExistence type="predicted"/>
<evidence type="ECO:0000256" key="1">
    <source>
        <dbReference type="ARBA" id="ARBA00022555"/>
    </source>
</evidence>
<dbReference type="SUPFAM" id="SSF53178">
    <property type="entry name" value="Peptidyl-tRNA hydrolase-like"/>
    <property type="match status" value="1"/>
</dbReference>
<reference evidence="5" key="1">
    <citation type="submission" date="2017-09" db="EMBL/GenBank/DDBJ databases">
        <title>Depth-based differentiation of microbial function through sediment-hosted aquifers and enrichment of novel symbionts in the deep terrestrial subsurface.</title>
        <authorList>
            <person name="Probst A.J."/>
            <person name="Ladd B."/>
            <person name="Jarett J.K."/>
            <person name="Geller-Mcgrath D.E."/>
            <person name="Sieber C.M.K."/>
            <person name="Emerson J.B."/>
            <person name="Anantharaman K."/>
            <person name="Thomas B.C."/>
            <person name="Malmstrom R."/>
            <person name="Stieglmeier M."/>
            <person name="Klingl A."/>
            <person name="Woyke T."/>
            <person name="Ryan C.M."/>
            <person name="Banfield J.F."/>
        </authorList>
    </citation>
    <scope>NUCLEOTIDE SEQUENCE [LARGE SCALE GENOMIC DNA]</scope>
</reference>
<dbReference type="InterPro" id="IPR001328">
    <property type="entry name" value="Pept_tRNA_hydro"/>
</dbReference>
<dbReference type="GO" id="GO:0004045">
    <property type="term" value="F:peptidyl-tRNA hydrolase activity"/>
    <property type="evidence" value="ECO:0007669"/>
    <property type="project" value="InterPro"/>
</dbReference>
<dbReference type="EMBL" id="PEVG01000033">
    <property type="protein sequence ID" value="PIU99393.1"/>
    <property type="molecule type" value="Genomic_DNA"/>
</dbReference>
<evidence type="ECO:0000256" key="3">
    <source>
        <dbReference type="ARBA" id="ARBA00022884"/>
    </source>
</evidence>
<evidence type="ECO:0000313" key="4">
    <source>
        <dbReference type="EMBL" id="PIU99393.1"/>
    </source>
</evidence>
<evidence type="ECO:0000313" key="5">
    <source>
        <dbReference type="Proteomes" id="UP000228561"/>
    </source>
</evidence>
<comment type="caution">
    <text evidence="4">The sequence shown here is derived from an EMBL/GenBank/DDBJ whole genome shotgun (WGS) entry which is preliminary data.</text>
</comment>
<dbReference type="Gene3D" id="3.40.50.1470">
    <property type="entry name" value="Peptidyl-tRNA hydrolase"/>
    <property type="match status" value="1"/>
</dbReference>
<dbReference type="CDD" id="cd00462">
    <property type="entry name" value="PTH"/>
    <property type="match status" value="1"/>
</dbReference>